<gene>
    <name evidence="1" type="ORF">WMO43_10855</name>
</gene>
<comment type="caution">
    <text evidence="1">The sequence shown here is derived from an EMBL/GenBank/DDBJ whole genome shotgun (WGS) entry which is preliminary data.</text>
</comment>
<dbReference type="RefSeq" id="WP_353531185.1">
    <property type="nucleotide sequence ID" value="NZ_JBBMEX010000011.1"/>
</dbReference>
<reference evidence="1 2" key="1">
    <citation type="submission" date="2024-03" db="EMBL/GenBank/DDBJ databases">
        <title>Human intestinal bacterial collection.</title>
        <authorList>
            <person name="Pauvert C."/>
            <person name="Hitch T.C.A."/>
            <person name="Clavel T."/>
        </authorList>
    </citation>
    <scope>NUCLEOTIDE SEQUENCE [LARGE SCALE GENOMIC DNA]</scope>
    <source>
        <strain evidence="1 2">CLA-AA-H185</strain>
    </source>
</reference>
<dbReference type="Proteomes" id="UP001454489">
    <property type="component" value="Unassembled WGS sequence"/>
</dbReference>
<keyword evidence="2" id="KW-1185">Reference proteome</keyword>
<protein>
    <submittedName>
        <fullName evidence="1">Uncharacterized protein</fullName>
    </submittedName>
</protein>
<name>A0ABV1HF74_9FIRM</name>
<evidence type="ECO:0000313" key="2">
    <source>
        <dbReference type="Proteomes" id="UP001454489"/>
    </source>
</evidence>
<sequence>MDSDENSSWQTGSLPKTELSHGWRIEVGCVRNQYIIVRNP</sequence>
<dbReference type="EMBL" id="JBBMEX010000011">
    <property type="protein sequence ID" value="MEQ2558360.1"/>
    <property type="molecule type" value="Genomic_DNA"/>
</dbReference>
<proteinExistence type="predicted"/>
<evidence type="ECO:0000313" key="1">
    <source>
        <dbReference type="EMBL" id="MEQ2558360.1"/>
    </source>
</evidence>
<accession>A0ABV1HF74</accession>
<organism evidence="1 2">
    <name type="scientific">Maccoyibacter intestinihominis</name>
    <dbReference type="NCBI Taxonomy" id="3133499"/>
    <lineage>
        <taxon>Bacteria</taxon>
        <taxon>Bacillati</taxon>
        <taxon>Bacillota</taxon>
        <taxon>Clostridia</taxon>
        <taxon>Lachnospirales</taxon>
        <taxon>Lachnospiraceae</taxon>
        <taxon>Maccoyibacter</taxon>
    </lineage>
</organism>